<evidence type="ECO:0000256" key="6">
    <source>
        <dbReference type="SAM" id="Phobius"/>
    </source>
</evidence>
<keyword evidence="6" id="KW-0472">Membrane</keyword>
<dbReference type="PANTHER" id="PTHR24106">
    <property type="entry name" value="NACHT, LRR AND CARD DOMAINS-CONTAINING"/>
    <property type="match status" value="1"/>
</dbReference>
<feature type="transmembrane region" description="Helical" evidence="6">
    <location>
        <begin position="650"/>
        <end position="675"/>
    </location>
</feature>
<feature type="compositionally biased region" description="Basic and acidic residues" evidence="5">
    <location>
        <begin position="274"/>
        <end position="289"/>
    </location>
</feature>
<evidence type="ECO:0000313" key="9">
    <source>
        <dbReference type="Proteomes" id="UP000225706"/>
    </source>
</evidence>
<keyword evidence="2" id="KW-0677">Repeat</keyword>
<gene>
    <name evidence="8" type="primary">NLRP12</name>
    <name evidence="8" type="ORF">AWC38_SpisGene23775</name>
</gene>
<feature type="region of interest" description="Disordered" evidence="5">
    <location>
        <begin position="724"/>
        <end position="766"/>
    </location>
</feature>
<dbReference type="Pfam" id="PF05729">
    <property type="entry name" value="NACHT"/>
    <property type="match status" value="1"/>
</dbReference>
<feature type="region of interest" description="Disordered" evidence="5">
    <location>
        <begin position="548"/>
        <end position="572"/>
    </location>
</feature>
<proteinExistence type="predicted"/>
<feature type="transmembrane region" description="Helical" evidence="6">
    <location>
        <begin position="456"/>
        <end position="476"/>
    </location>
</feature>
<evidence type="ECO:0000259" key="7">
    <source>
        <dbReference type="PROSITE" id="PS50837"/>
    </source>
</evidence>
<dbReference type="InterPro" id="IPR027417">
    <property type="entry name" value="P-loop_NTPase"/>
</dbReference>
<dbReference type="SUPFAM" id="SSF52540">
    <property type="entry name" value="P-loop containing nucleoside triphosphate hydrolases"/>
    <property type="match status" value="1"/>
</dbReference>
<dbReference type="Gene3D" id="3.80.10.10">
    <property type="entry name" value="Ribonuclease Inhibitor"/>
    <property type="match status" value="1"/>
</dbReference>
<dbReference type="InterPro" id="IPR007111">
    <property type="entry name" value="NACHT_NTPase"/>
</dbReference>
<feature type="transmembrane region" description="Helical" evidence="6">
    <location>
        <begin position="184"/>
        <end position="209"/>
    </location>
</feature>
<feature type="domain" description="NACHT" evidence="7">
    <location>
        <begin position="859"/>
        <end position="1005"/>
    </location>
</feature>
<protein>
    <submittedName>
        <fullName evidence="8">NACHT, LRR and PYD domains-containing protein 12</fullName>
    </submittedName>
</protein>
<dbReference type="InterPro" id="IPR038359">
    <property type="entry name" value="Connexin_N_sf"/>
</dbReference>
<dbReference type="SUPFAM" id="SSF52047">
    <property type="entry name" value="RNI-like"/>
    <property type="match status" value="1"/>
</dbReference>
<feature type="transmembrane region" description="Helical" evidence="6">
    <location>
        <begin position="114"/>
        <end position="135"/>
    </location>
</feature>
<keyword evidence="3" id="KW-0547">Nucleotide-binding</keyword>
<dbReference type="Gene3D" id="3.40.50.300">
    <property type="entry name" value="P-loop containing nucleotide triphosphate hydrolases"/>
    <property type="match status" value="1"/>
</dbReference>
<accession>A0A2B4R1Q3</accession>
<comment type="caution">
    <text evidence="8">The sequence shown here is derived from an EMBL/GenBank/DDBJ whole genome shotgun (WGS) entry which is preliminary data.</text>
</comment>
<dbReference type="InterPro" id="IPR032675">
    <property type="entry name" value="LRR_dom_sf"/>
</dbReference>
<evidence type="ECO:0000256" key="3">
    <source>
        <dbReference type="ARBA" id="ARBA00022741"/>
    </source>
</evidence>
<dbReference type="OrthoDB" id="5989833at2759"/>
<evidence type="ECO:0000256" key="1">
    <source>
        <dbReference type="ARBA" id="ARBA00022614"/>
    </source>
</evidence>
<sequence>MISAVFFGIFAEVENTEERFDFRCGGARSEYTDLVRGKCFDEYEKQYNNYGVPIYGFVIINFGLIGIVCALYSQSVRHTVDHLSSSNRNGDPESGLSDDQGKSRGPDRNRGHKLFIAYCCQLSTRLVLGILFIVLQTQWLYPLHFSSKFDCNFNYETNQPRNSSNATPNNTHECYNRRAERKTFWMYAVLIVNGTFVAGILIETVYILLRACKERRFVQDSEFLKTHLKPTDDKSLLEPQLIQLLLREREHRPTQVRLCSEPPQDPVVLLQPRDQIESHREPQRLDGRSGNENSEQLQTFIAETKKTIKRDTHSLAALRSPFSGPPGEQTAAKDLTLDHIYTNLVVIPDRAMYHFTTDRQEQLKVYPKSRNEESQLKSQKDLLNDENKKVLVVGRPGIGKTLCCTKILRDWAFNRAFNATSGAKIHFDAAFMRECNSVETMDHLKELIAPKTFNKISYAAVLIWFMISAVFFGIFAEVENSEERFDFRCGGARGDYTDLVRGKCFEKYEKQYNNHGIPIYGFVIINFGLIGIVCAMYSQSVRHTVDHLSSSNRNGDPESGLSHGQGNSRRPEKNRGHKLFIAYCCQLSTRLVLGILFIVLQTQWLYSLQFSSKFDCYFNYETNQPRNSSNTTPNSTFHECYNRRAERKTFWMYTVLIVNGTFVAGILIETVYILLRACKERRFIQDSEFLKTHLNPTDDKLLQEAQRGEHELIQLLLREREHRPTQVSLCPEPPQDPVVLLQPRDQIESHREPRQLDGRSGKENSEQLQTFIANTKKIIKRDTHYLAELRSPFSGPPGEQTAAKDLTLDNIYTNLVVIPDRAVYHFTTDRQEQLRVYSKSREEESQLKSLKDLLNDENKKVLIFGRPGIGKTLCCTKILRDWAIDKVCNATSGTKIHFDAAFLVKFRRFNSAKNLNLRELLIESEYSPSSQLHDEVWKYILQHPENVLIIFDGFDEFKHGANMAVLKPRFPSIEEKLPLQDLYQLLVTGKFLEDASVVTTTRPTALEGIAHLKFDKTVEILGFSTEQIREYVDKFAGDDKQAGETLWRHISSNMNLFSLCYIPVNSFIICSSLSQISQFERSAGVTLPSKLTTIYKIAVKVFYFKHTKEFRDKRFTREDFDPDELPTEVEDKFEKLGRAAFEGIKEGKLILEGNEVRGIEDSALFHRLPDRQTALVKYKPQFCFIHLTMQEFFAARHIVNTMKESELTEFVSQNIMDGKWQLVFQFLAGLMNDKENLPSEIITDLLPVETEKRTVIDYKLLSESERRRKVTMWPTEGKRYLAMTLLKCFNESDRMQSIVQRKLQQINFNGLNFYSMDLTAVDCSSLVNVIMDVQQISRLELSVNNLGPLGCFEICKLLKCRKFQLSWLNLTANRLKDEGAKYLADAITSNNCQLRTLNLNSNNITDTGAQHLAGAITNNNCQLRRLHLSVNNITDTGAQHLADAIKNNNCQLHTLYLSCNSITDTGAQHLADAITNSNCQLHTLNLRGNNITDTGAQHLAKAITNNNCQLRTLNLSGNRNITAAVSNEVEKMMACKNKYLTGAGNFAKS</sequence>
<dbReference type="Proteomes" id="UP000225706">
    <property type="component" value="Unassembled WGS sequence"/>
</dbReference>
<keyword evidence="6" id="KW-1133">Transmembrane helix</keyword>
<dbReference type="InterPro" id="IPR001611">
    <property type="entry name" value="Leu-rich_rpt"/>
</dbReference>
<dbReference type="EMBL" id="LSMT01001455">
    <property type="protein sequence ID" value="PFX12294.1"/>
    <property type="molecule type" value="Genomic_DNA"/>
</dbReference>
<evidence type="ECO:0000256" key="2">
    <source>
        <dbReference type="ARBA" id="ARBA00022737"/>
    </source>
</evidence>
<name>A0A2B4R1Q3_STYPI</name>
<keyword evidence="6" id="KW-0812">Transmembrane</keyword>
<feature type="region of interest" description="Disordered" evidence="5">
    <location>
        <begin position="82"/>
        <end position="107"/>
    </location>
</feature>
<feature type="region of interest" description="Disordered" evidence="5">
    <location>
        <begin position="258"/>
        <end position="295"/>
    </location>
</feature>
<dbReference type="SMART" id="SM00368">
    <property type="entry name" value="LRR_RI"/>
    <property type="match status" value="6"/>
</dbReference>
<evidence type="ECO:0000313" key="8">
    <source>
        <dbReference type="EMBL" id="PFX12294.1"/>
    </source>
</evidence>
<feature type="compositionally biased region" description="Basic and acidic residues" evidence="5">
    <location>
        <begin position="745"/>
        <end position="765"/>
    </location>
</feature>
<keyword evidence="1" id="KW-0433">Leucine-rich repeat</keyword>
<dbReference type="Gene3D" id="1.20.1440.80">
    <property type="entry name" value="Gap junction channel protein cysteine-rich domain"/>
    <property type="match status" value="2"/>
</dbReference>
<keyword evidence="4" id="KW-0067">ATP-binding</keyword>
<dbReference type="InterPro" id="IPR051261">
    <property type="entry name" value="NLR"/>
</dbReference>
<feature type="transmembrane region" description="Helical" evidence="6">
    <location>
        <begin position="52"/>
        <end position="72"/>
    </location>
</feature>
<keyword evidence="9" id="KW-1185">Reference proteome</keyword>
<dbReference type="PROSITE" id="PS50837">
    <property type="entry name" value="NACHT"/>
    <property type="match status" value="1"/>
</dbReference>
<reference evidence="9" key="1">
    <citation type="journal article" date="2017" name="bioRxiv">
        <title>Comparative analysis of the genomes of Stylophora pistillata and Acropora digitifera provides evidence for extensive differences between species of corals.</title>
        <authorList>
            <person name="Voolstra C.R."/>
            <person name="Li Y."/>
            <person name="Liew Y.J."/>
            <person name="Baumgarten S."/>
            <person name="Zoccola D."/>
            <person name="Flot J.-F."/>
            <person name="Tambutte S."/>
            <person name="Allemand D."/>
            <person name="Aranda M."/>
        </authorList>
    </citation>
    <scope>NUCLEOTIDE SEQUENCE [LARGE SCALE GENOMIC DNA]</scope>
</reference>
<feature type="transmembrane region" description="Helical" evidence="6">
    <location>
        <begin position="517"/>
        <end position="537"/>
    </location>
</feature>
<evidence type="ECO:0000256" key="4">
    <source>
        <dbReference type="ARBA" id="ARBA00022840"/>
    </source>
</evidence>
<dbReference type="GO" id="GO:0005524">
    <property type="term" value="F:ATP binding"/>
    <property type="evidence" value="ECO:0007669"/>
    <property type="project" value="UniProtKB-KW"/>
</dbReference>
<evidence type="ECO:0000256" key="5">
    <source>
        <dbReference type="SAM" id="MobiDB-lite"/>
    </source>
</evidence>
<organism evidence="8 9">
    <name type="scientific">Stylophora pistillata</name>
    <name type="common">Smooth cauliflower coral</name>
    <dbReference type="NCBI Taxonomy" id="50429"/>
    <lineage>
        <taxon>Eukaryota</taxon>
        <taxon>Metazoa</taxon>
        <taxon>Cnidaria</taxon>
        <taxon>Anthozoa</taxon>
        <taxon>Hexacorallia</taxon>
        <taxon>Scleractinia</taxon>
        <taxon>Astrocoeniina</taxon>
        <taxon>Pocilloporidae</taxon>
        <taxon>Stylophora</taxon>
    </lineage>
</organism>
<dbReference type="Pfam" id="PF13516">
    <property type="entry name" value="LRR_6"/>
    <property type="match status" value="4"/>
</dbReference>